<dbReference type="RefSeq" id="WP_170208433.1">
    <property type="nucleotide sequence ID" value="NZ_RBKT01000001.1"/>
</dbReference>
<feature type="compositionally biased region" description="Basic and acidic residues" evidence="1">
    <location>
        <begin position="29"/>
        <end position="40"/>
    </location>
</feature>
<accession>A0A495JIS2</accession>
<comment type="caution">
    <text evidence="2">The sequence shown here is derived from an EMBL/GenBank/DDBJ whole genome shotgun (WGS) entry which is preliminary data.</text>
</comment>
<dbReference type="EMBL" id="RBKT01000001">
    <property type="protein sequence ID" value="RKR88468.1"/>
    <property type="molecule type" value="Genomic_DNA"/>
</dbReference>
<proteinExistence type="predicted"/>
<protein>
    <submittedName>
        <fullName evidence="2">Uncharacterized protein</fullName>
    </submittedName>
</protein>
<organism evidence="2 3">
    <name type="scientific">Micromonospora pisi</name>
    <dbReference type="NCBI Taxonomy" id="589240"/>
    <lineage>
        <taxon>Bacteria</taxon>
        <taxon>Bacillati</taxon>
        <taxon>Actinomycetota</taxon>
        <taxon>Actinomycetes</taxon>
        <taxon>Micromonosporales</taxon>
        <taxon>Micromonosporaceae</taxon>
        <taxon>Micromonospora</taxon>
    </lineage>
</organism>
<dbReference type="AlphaFoldDB" id="A0A495JIS2"/>
<name>A0A495JIS2_9ACTN</name>
<reference evidence="2 3" key="1">
    <citation type="submission" date="2018-10" db="EMBL/GenBank/DDBJ databases">
        <title>Sequencing the genomes of 1000 actinobacteria strains.</title>
        <authorList>
            <person name="Klenk H.-P."/>
        </authorList>
    </citation>
    <scope>NUCLEOTIDE SEQUENCE [LARGE SCALE GENOMIC DNA]</scope>
    <source>
        <strain evidence="2 3">DSM 45175</strain>
    </source>
</reference>
<evidence type="ECO:0000313" key="3">
    <source>
        <dbReference type="Proteomes" id="UP000277671"/>
    </source>
</evidence>
<sequence length="56" mass="6427">MINNNEIIRLRRQMHQRIRAVVAERRLARQQDLPDDHTFDHSAVAAESPGGHGEVN</sequence>
<gene>
    <name evidence="2" type="ORF">BDK92_2796</name>
</gene>
<keyword evidence="3" id="KW-1185">Reference proteome</keyword>
<evidence type="ECO:0000313" key="2">
    <source>
        <dbReference type="EMBL" id="RKR88468.1"/>
    </source>
</evidence>
<dbReference type="Proteomes" id="UP000277671">
    <property type="component" value="Unassembled WGS sequence"/>
</dbReference>
<feature type="region of interest" description="Disordered" evidence="1">
    <location>
        <begin position="29"/>
        <end position="56"/>
    </location>
</feature>
<evidence type="ECO:0000256" key="1">
    <source>
        <dbReference type="SAM" id="MobiDB-lite"/>
    </source>
</evidence>